<accession>A0ABW4AQ63</accession>
<sequence>MNAARGKALAWLCHPMTVTALALLVINDHLLKSVWPGWVTGKLSDVAGMVLAPPLLAALAGLIAPRLPFRPVAAAAIVTVGGGFLFVKLWGYGAELASAAWSLITPSLVRADRSDLLALPFLGLAWWTARRPLTGGPARRWLRALRLAVILPVALFGVAATSSTEPRKPNAQAVTVGADGAIYLEFAGDYPEKPEAVSTDGGRTWQLIEEPEPVPWTSQIGQVTSRRPAPPPTLSPSTSLSWPTAAPPCSRSVPKVCYRVVPGQLAVQSDTGDAGWPVSWRIDGPDREALLQQYEGSKLASVSLAVADVPGGHVVVVANGRDGFAMRDVDGRWARIGFPGFAPAEAITAPEPAVDYTVLSIVILLVGLALTTFLIRRLGRGWGWLFLPQLVVFILPFTDVHTVSVLVTVFVVSVGCVVIAGVAGGASRPDHYRM</sequence>
<proteinExistence type="predicted"/>
<feature type="compositionally biased region" description="Low complexity" evidence="1">
    <location>
        <begin position="235"/>
        <end position="247"/>
    </location>
</feature>
<reference evidence="4" key="1">
    <citation type="journal article" date="2019" name="Int. J. Syst. Evol. Microbiol.">
        <title>The Global Catalogue of Microorganisms (GCM) 10K type strain sequencing project: providing services to taxonomists for standard genome sequencing and annotation.</title>
        <authorList>
            <consortium name="The Broad Institute Genomics Platform"/>
            <consortium name="The Broad Institute Genome Sequencing Center for Infectious Disease"/>
            <person name="Wu L."/>
            <person name="Ma J."/>
        </authorList>
    </citation>
    <scope>NUCLEOTIDE SEQUENCE [LARGE SCALE GENOMIC DNA]</scope>
    <source>
        <strain evidence="4">CCM 7526</strain>
    </source>
</reference>
<protein>
    <submittedName>
        <fullName evidence="3">Uncharacterized protein</fullName>
    </submittedName>
</protein>
<dbReference type="Proteomes" id="UP001597183">
    <property type="component" value="Unassembled WGS sequence"/>
</dbReference>
<gene>
    <name evidence="3" type="ORF">ACFQ5G_47470</name>
</gene>
<keyword evidence="2" id="KW-1133">Transmembrane helix</keyword>
<keyword evidence="4" id="KW-1185">Reference proteome</keyword>
<feature type="transmembrane region" description="Helical" evidence="2">
    <location>
        <begin position="404"/>
        <end position="426"/>
    </location>
</feature>
<evidence type="ECO:0000313" key="4">
    <source>
        <dbReference type="Proteomes" id="UP001597183"/>
    </source>
</evidence>
<feature type="transmembrane region" description="Helical" evidence="2">
    <location>
        <begin position="46"/>
        <end position="65"/>
    </location>
</feature>
<keyword evidence="2" id="KW-0812">Transmembrane</keyword>
<organism evidence="3 4">
    <name type="scientific">Actinoplanes sichuanensis</name>
    <dbReference type="NCBI Taxonomy" id="512349"/>
    <lineage>
        <taxon>Bacteria</taxon>
        <taxon>Bacillati</taxon>
        <taxon>Actinomycetota</taxon>
        <taxon>Actinomycetes</taxon>
        <taxon>Micromonosporales</taxon>
        <taxon>Micromonosporaceae</taxon>
        <taxon>Actinoplanes</taxon>
    </lineage>
</organism>
<name>A0ABW4AQ63_9ACTN</name>
<evidence type="ECO:0000256" key="2">
    <source>
        <dbReference type="SAM" id="Phobius"/>
    </source>
</evidence>
<evidence type="ECO:0000256" key="1">
    <source>
        <dbReference type="SAM" id="MobiDB-lite"/>
    </source>
</evidence>
<feature type="region of interest" description="Disordered" evidence="1">
    <location>
        <begin position="216"/>
        <end position="247"/>
    </location>
</feature>
<keyword evidence="2" id="KW-0472">Membrane</keyword>
<evidence type="ECO:0000313" key="3">
    <source>
        <dbReference type="EMBL" id="MFD1373016.1"/>
    </source>
</evidence>
<comment type="caution">
    <text evidence="3">The sequence shown here is derived from an EMBL/GenBank/DDBJ whole genome shotgun (WGS) entry which is preliminary data.</text>
</comment>
<feature type="transmembrane region" description="Helical" evidence="2">
    <location>
        <begin position="382"/>
        <end position="398"/>
    </location>
</feature>
<feature type="transmembrane region" description="Helical" evidence="2">
    <location>
        <begin position="356"/>
        <end position="375"/>
    </location>
</feature>
<dbReference type="RefSeq" id="WP_317796766.1">
    <property type="nucleotide sequence ID" value="NZ_AP028461.1"/>
</dbReference>
<feature type="transmembrane region" description="Helical" evidence="2">
    <location>
        <begin position="72"/>
        <end position="93"/>
    </location>
</feature>
<dbReference type="EMBL" id="JBHTMK010000064">
    <property type="protein sequence ID" value="MFD1373016.1"/>
    <property type="molecule type" value="Genomic_DNA"/>
</dbReference>